<gene>
    <name evidence="1" type="ORF">DLJ53_28155</name>
</gene>
<organism evidence="1 2">
    <name type="scientific">Acuticoccus sediminis</name>
    <dbReference type="NCBI Taxonomy" id="2184697"/>
    <lineage>
        <taxon>Bacteria</taxon>
        <taxon>Pseudomonadati</taxon>
        <taxon>Pseudomonadota</taxon>
        <taxon>Alphaproteobacteria</taxon>
        <taxon>Hyphomicrobiales</taxon>
        <taxon>Amorphaceae</taxon>
        <taxon>Acuticoccus</taxon>
    </lineage>
</organism>
<dbReference type="SUPFAM" id="SSF54637">
    <property type="entry name" value="Thioesterase/thiol ester dehydrase-isomerase"/>
    <property type="match status" value="1"/>
</dbReference>
<dbReference type="CDD" id="cd00586">
    <property type="entry name" value="4HBT"/>
    <property type="match status" value="1"/>
</dbReference>
<dbReference type="OrthoDB" id="9803287at2"/>
<keyword evidence="2" id="KW-1185">Reference proteome</keyword>
<sequence>MLSPNEPPFGPDGLIWSEPYDIELDWLDYNGHLNMAYYHVMFDRTVDIAFDILGLGRAYRSSQQASIFNVETHVVYRREVSAHDQVRVSFHLIGRDDKRLHGFQTMVRLGDDQLAATSESLFIHVDMTSRQVSPLPARGIAAADEMIARQAGVGMPAMAGRRIAPLN</sequence>
<dbReference type="EMBL" id="QHHQ01000008">
    <property type="protein sequence ID" value="RAH97722.1"/>
    <property type="molecule type" value="Genomic_DNA"/>
</dbReference>
<comment type="caution">
    <text evidence="1">The sequence shown here is derived from an EMBL/GenBank/DDBJ whole genome shotgun (WGS) entry which is preliminary data.</text>
</comment>
<dbReference type="RefSeq" id="WP_111351569.1">
    <property type="nucleotide sequence ID" value="NZ_QHHQ01000008.1"/>
</dbReference>
<proteinExistence type="predicted"/>
<dbReference type="Pfam" id="PF13279">
    <property type="entry name" value="4HBT_2"/>
    <property type="match status" value="1"/>
</dbReference>
<dbReference type="Proteomes" id="UP000249590">
    <property type="component" value="Unassembled WGS sequence"/>
</dbReference>
<evidence type="ECO:0000313" key="2">
    <source>
        <dbReference type="Proteomes" id="UP000249590"/>
    </source>
</evidence>
<reference evidence="1 2" key="1">
    <citation type="submission" date="2018-05" db="EMBL/GenBank/DDBJ databases">
        <title>Acuticoccus sediminis sp. nov., isolated from deep-sea sediment of Indian Ocean.</title>
        <authorList>
            <person name="Liu X."/>
            <person name="Lai Q."/>
            <person name="Du Y."/>
            <person name="Sun F."/>
            <person name="Zhang X."/>
            <person name="Wang S."/>
            <person name="Shao Z."/>
        </authorList>
    </citation>
    <scope>NUCLEOTIDE SEQUENCE [LARGE SCALE GENOMIC DNA]</scope>
    <source>
        <strain evidence="1 2">PTG4-2</strain>
    </source>
</reference>
<evidence type="ECO:0000313" key="1">
    <source>
        <dbReference type="EMBL" id="RAH97722.1"/>
    </source>
</evidence>
<dbReference type="InterPro" id="IPR029069">
    <property type="entry name" value="HotDog_dom_sf"/>
</dbReference>
<dbReference type="Gene3D" id="3.10.129.10">
    <property type="entry name" value="Hotdog Thioesterase"/>
    <property type="match status" value="1"/>
</dbReference>
<protein>
    <submittedName>
        <fullName evidence="1">Thioesterase</fullName>
    </submittedName>
</protein>
<name>A0A8B2NJ98_9HYPH</name>
<accession>A0A8B2NJ98</accession>
<dbReference type="AlphaFoldDB" id="A0A8B2NJ98"/>